<evidence type="ECO:0000313" key="6">
    <source>
        <dbReference type="EMBL" id="KAE8721638.1"/>
    </source>
</evidence>
<dbReference type="Proteomes" id="UP000436088">
    <property type="component" value="Unassembled WGS sequence"/>
</dbReference>
<gene>
    <name evidence="6" type="ORF">F3Y22_tig00015426pilonHSYRG00022</name>
</gene>
<dbReference type="GO" id="GO:0006606">
    <property type="term" value="P:protein import into nucleus"/>
    <property type="evidence" value="ECO:0007669"/>
    <property type="project" value="InterPro"/>
</dbReference>
<dbReference type="Gene3D" id="1.25.10.10">
    <property type="entry name" value="Leucine-rich Repeat Variant"/>
    <property type="match status" value="3"/>
</dbReference>
<evidence type="ECO:0000256" key="1">
    <source>
        <dbReference type="ARBA" id="ARBA00010394"/>
    </source>
</evidence>
<keyword evidence="2" id="KW-0813">Transport</keyword>
<dbReference type="InterPro" id="IPR024931">
    <property type="entry name" value="Importin_alpha"/>
</dbReference>
<dbReference type="SUPFAM" id="SSF48371">
    <property type="entry name" value="ARM repeat"/>
    <property type="match status" value="1"/>
</dbReference>
<dbReference type="InterPro" id="IPR016024">
    <property type="entry name" value="ARM-type_fold"/>
</dbReference>
<evidence type="ECO:0000256" key="3">
    <source>
        <dbReference type="ARBA" id="ARBA00022737"/>
    </source>
</evidence>
<reference evidence="6" key="1">
    <citation type="submission" date="2019-09" db="EMBL/GenBank/DDBJ databases">
        <title>Draft genome information of white flower Hibiscus syriacus.</title>
        <authorList>
            <person name="Kim Y.-M."/>
        </authorList>
    </citation>
    <scope>NUCLEOTIDE SEQUENCE [LARGE SCALE GENOMIC DNA]</scope>
    <source>
        <strain evidence="6">YM2019G1</strain>
    </source>
</reference>
<evidence type="ECO:0000256" key="4">
    <source>
        <dbReference type="ARBA" id="ARBA00022927"/>
    </source>
</evidence>
<dbReference type="GO" id="GO:0005737">
    <property type="term" value="C:cytoplasm"/>
    <property type="evidence" value="ECO:0007669"/>
    <property type="project" value="InterPro"/>
</dbReference>
<keyword evidence="7" id="KW-1185">Reference proteome</keyword>
<dbReference type="EMBL" id="VEPZ02000611">
    <property type="protein sequence ID" value="KAE8721638.1"/>
    <property type="molecule type" value="Genomic_DNA"/>
</dbReference>
<evidence type="ECO:0000313" key="7">
    <source>
        <dbReference type="Proteomes" id="UP000436088"/>
    </source>
</evidence>
<dbReference type="AlphaFoldDB" id="A0A6A3C1W2"/>
<protein>
    <submittedName>
        <fullName evidence="6">Importin subunit alpha-2</fullName>
    </submittedName>
</protein>
<name>A0A6A3C1W2_HIBSY</name>
<dbReference type="SMART" id="SM00185">
    <property type="entry name" value="ARM"/>
    <property type="match status" value="5"/>
</dbReference>
<comment type="caution">
    <text evidence="6">The sequence shown here is derived from an EMBL/GenBank/DDBJ whole genome shotgun (WGS) entry which is preliminary data.</text>
</comment>
<accession>A0A6A3C1W2</accession>
<dbReference type="PANTHER" id="PTHR23316">
    <property type="entry name" value="IMPORTIN ALPHA"/>
    <property type="match status" value="1"/>
</dbReference>
<dbReference type="PROSITE" id="PS50176">
    <property type="entry name" value="ARM_REPEAT"/>
    <property type="match status" value="1"/>
</dbReference>
<keyword evidence="4" id="KW-0653">Protein transport</keyword>
<dbReference type="PIRSF" id="PIRSF005673">
    <property type="entry name" value="Importin_alpha"/>
    <property type="match status" value="1"/>
</dbReference>
<evidence type="ECO:0000256" key="5">
    <source>
        <dbReference type="PROSITE-ProRule" id="PRU00259"/>
    </source>
</evidence>
<keyword evidence="3" id="KW-0677">Repeat</keyword>
<evidence type="ECO:0000256" key="2">
    <source>
        <dbReference type="ARBA" id="ARBA00022448"/>
    </source>
</evidence>
<organism evidence="6 7">
    <name type="scientific">Hibiscus syriacus</name>
    <name type="common">Rose of Sharon</name>
    <dbReference type="NCBI Taxonomy" id="106335"/>
    <lineage>
        <taxon>Eukaryota</taxon>
        <taxon>Viridiplantae</taxon>
        <taxon>Streptophyta</taxon>
        <taxon>Embryophyta</taxon>
        <taxon>Tracheophyta</taxon>
        <taxon>Spermatophyta</taxon>
        <taxon>Magnoliopsida</taxon>
        <taxon>eudicotyledons</taxon>
        <taxon>Gunneridae</taxon>
        <taxon>Pentapetalae</taxon>
        <taxon>rosids</taxon>
        <taxon>malvids</taxon>
        <taxon>Malvales</taxon>
        <taxon>Malvaceae</taxon>
        <taxon>Malvoideae</taxon>
        <taxon>Hibiscus</taxon>
    </lineage>
</organism>
<comment type="similarity">
    <text evidence="1">Belongs to the importin alpha family.</text>
</comment>
<dbReference type="GO" id="GO:0061608">
    <property type="term" value="F:nuclear import signal receptor activity"/>
    <property type="evidence" value="ECO:0007669"/>
    <property type="project" value="InterPro"/>
</dbReference>
<proteinExistence type="inferred from homology"/>
<dbReference type="InterPro" id="IPR011989">
    <property type="entry name" value="ARM-like"/>
</dbReference>
<feature type="repeat" description="ARM" evidence="5">
    <location>
        <begin position="107"/>
        <end position="150"/>
    </location>
</feature>
<dbReference type="InterPro" id="IPR000225">
    <property type="entry name" value="Armadillo"/>
</dbReference>
<sequence>MCSIPDTVKSKYHRHPLTLTDSFVEDDSGLYTIVKNVMEENVSYEGSFLKKRREGLQPQPIQLENVPAMVIGVWSDDANLQLKATAQFRELLSVEKSPPIDQVIQVGAVPRFVEFLKSEDLPQLQFEAAWVLTNIASGTFENTKVVIDHGAVPIFIKLLGSPNDDVYKQALSYLSYATTNDRIQTVIEASVCGRLMELLLHPSLSVLKPALLTVGNIRTVRDGVAAHASICQRSGSTNVMETYCREHVVAELDCCVAFDVNAHSAPNMGFEGLKNVETDAFDVNAYSTVNLCLDGQYGLKSMESDVAVIEADVSSSGSSTTKWFLVSRGCFKTLCDLLDCRGPSIIEVSLTGLENILSIGVGGAARAISNAISHETRDHIRFLVNHGCIKPLCDLLIHPDPSIAGVCLQVLENIMEVGEDDKIKGAFDSRNVRLLVRM</sequence>
<dbReference type="Pfam" id="PF00514">
    <property type="entry name" value="Arm"/>
    <property type="match status" value="4"/>
</dbReference>